<reference evidence="2 3" key="1">
    <citation type="submission" date="2024-09" db="EMBL/GenBank/DDBJ databases">
        <title>Chromosome-scale assembly of Riccia sorocarpa.</title>
        <authorList>
            <person name="Paukszto L."/>
        </authorList>
    </citation>
    <scope>NUCLEOTIDE SEQUENCE [LARGE SCALE GENOMIC DNA]</scope>
    <source>
        <strain evidence="2">LP-2024</strain>
        <tissue evidence="2">Aerial parts of the thallus</tissue>
    </source>
</reference>
<protein>
    <submittedName>
        <fullName evidence="2">Uncharacterized protein</fullName>
    </submittedName>
</protein>
<proteinExistence type="predicted"/>
<keyword evidence="3" id="KW-1185">Reference proteome</keyword>
<name>A0ABD3HA69_9MARC</name>
<feature type="region of interest" description="Disordered" evidence="1">
    <location>
        <begin position="1"/>
        <end position="36"/>
    </location>
</feature>
<evidence type="ECO:0000313" key="2">
    <source>
        <dbReference type="EMBL" id="KAL3687357.1"/>
    </source>
</evidence>
<feature type="compositionally biased region" description="Basic residues" evidence="1">
    <location>
        <begin position="170"/>
        <end position="179"/>
    </location>
</feature>
<feature type="compositionally biased region" description="Polar residues" evidence="1">
    <location>
        <begin position="1"/>
        <end position="10"/>
    </location>
</feature>
<feature type="region of interest" description="Disordered" evidence="1">
    <location>
        <begin position="149"/>
        <end position="179"/>
    </location>
</feature>
<feature type="compositionally biased region" description="Low complexity" evidence="1">
    <location>
        <begin position="22"/>
        <end position="36"/>
    </location>
</feature>
<dbReference type="AlphaFoldDB" id="A0ABD3HA69"/>
<dbReference type="EMBL" id="JBJQOH010000004">
    <property type="protein sequence ID" value="KAL3687357.1"/>
    <property type="molecule type" value="Genomic_DNA"/>
</dbReference>
<gene>
    <name evidence="2" type="ORF">R1sor_013666</name>
</gene>
<evidence type="ECO:0000313" key="3">
    <source>
        <dbReference type="Proteomes" id="UP001633002"/>
    </source>
</evidence>
<organism evidence="2 3">
    <name type="scientific">Riccia sorocarpa</name>
    <dbReference type="NCBI Taxonomy" id="122646"/>
    <lineage>
        <taxon>Eukaryota</taxon>
        <taxon>Viridiplantae</taxon>
        <taxon>Streptophyta</taxon>
        <taxon>Embryophyta</taxon>
        <taxon>Marchantiophyta</taxon>
        <taxon>Marchantiopsida</taxon>
        <taxon>Marchantiidae</taxon>
        <taxon>Marchantiales</taxon>
        <taxon>Ricciaceae</taxon>
        <taxon>Riccia</taxon>
    </lineage>
</organism>
<comment type="caution">
    <text evidence="2">The sequence shown here is derived from an EMBL/GenBank/DDBJ whole genome shotgun (WGS) entry which is preliminary data.</text>
</comment>
<sequence length="179" mass="20734">MEFQGTSSVATDRLRAWRPKSKTTGDTNDTGSTSSSRLTEDELKTYRLKRVKRIFSMTTLQEIKTHEMLWELMQKLPGWCHYERVGNVDYILESSQRKVLAQATLPLDLDSASLEALDNFVKLVNKLEHTTIFALWDTFQLCPQDVKPCKSPSLDTREKRRTKIQSSSTSHRRPARYFC</sequence>
<dbReference type="Proteomes" id="UP001633002">
    <property type="component" value="Unassembled WGS sequence"/>
</dbReference>
<evidence type="ECO:0000256" key="1">
    <source>
        <dbReference type="SAM" id="MobiDB-lite"/>
    </source>
</evidence>
<accession>A0ABD3HA69</accession>